<comment type="caution">
    <text evidence="1">The sequence shown here is derived from an EMBL/GenBank/DDBJ whole genome shotgun (WGS) entry which is preliminary data.</text>
</comment>
<dbReference type="EMBL" id="CAJJDN010000003">
    <property type="protein sequence ID" value="CAD8048579.1"/>
    <property type="molecule type" value="Genomic_DNA"/>
</dbReference>
<reference evidence="1" key="1">
    <citation type="submission" date="2021-01" db="EMBL/GenBank/DDBJ databases">
        <authorList>
            <consortium name="Genoscope - CEA"/>
            <person name="William W."/>
        </authorList>
    </citation>
    <scope>NUCLEOTIDE SEQUENCE</scope>
</reference>
<dbReference type="OrthoDB" id="10250769at2759"/>
<dbReference type="Proteomes" id="UP000692954">
    <property type="component" value="Unassembled WGS sequence"/>
</dbReference>
<keyword evidence="2" id="KW-1185">Reference proteome</keyword>
<accession>A0A8S1K6F4</accession>
<gene>
    <name evidence="1" type="ORF">PSON_ATCC_30995.1.T0030317</name>
</gene>
<protein>
    <submittedName>
        <fullName evidence="1">Uncharacterized protein</fullName>
    </submittedName>
</protein>
<dbReference type="AlphaFoldDB" id="A0A8S1K6F4"/>
<proteinExistence type="predicted"/>
<name>A0A8S1K6F4_9CILI</name>
<sequence>MLIQEISINKAQISIAISENQLIGVFLNSRQINVLMYHQIILNKLQKQNKKLKLIFIQIFLLNQNKQTQKWKRKGYEGLLINDQSNNKDLISFTNLEEGRWVSIQNIAQIRESNRVKLADVKMPFFLDFRNTDVEKQNI</sequence>
<organism evidence="1 2">
    <name type="scientific">Paramecium sonneborni</name>
    <dbReference type="NCBI Taxonomy" id="65129"/>
    <lineage>
        <taxon>Eukaryota</taxon>
        <taxon>Sar</taxon>
        <taxon>Alveolata</taxon>
        <taxon>Ciliophora</taxon>
        <taxon>Intramacronucleata</taxon>
        <taxon>Oligohymenophorea</taxon>
        <taxon>Peniculida</taxon>
        <taxon>Parameciidae</taxon>
        <taxon>Paramecium</taxon>
    </lineage>
</organism>
<evidence type="ECO:0000313" key="1">
    <source>
        <dbReference type="EMBL" id="CAD8048579.1"/>
    </source>
</evidence>
<evidence type="ECO:0000313" key="2">
    <source>
        <dbReference type="Proteomes" id="UP000692954"/>
    </source>
</evidence>